<dbReference type="InterPro" id="IPR005585">
    <property type="entry name" value="DUF327"/>
</dbReference>
<dbReference type="EMBL" id="WKKI01000024">
    <property type="protein sequence ID" value="MRX72934.1"/>
    <property type="molecule type" value="Genomic_DNA"/>
</dbReference>
<reference evidence="2 3" key="1">
    <citation type="submission" date="2019-11" db="EMBL/GenBank/DDBJ databases">
        <title>Bacillus lacus genome.</title>
        <authorList>
            <person name="Allen C.J."/>
            <person name="Newman J.D."/>
        </authorList>
    </citation>
    <scope>NUCLEOTIDE SEQUENCE [LARGE SCALE GENOMIC DNA]</scope>
    <source>
        <strain evidence="2 3">KCTC 33946</strain>
    </source>
</reference>
<accession>A0A7X2M0J7</accession>
<dbReference type="RefSeq" id="WP_154308109.1">
    <property type="nucleotide sequence ID" value="NZ_WKKI01000024.1"/>
</dbReference>
<comment type="caution">
    <text evidence="2">The sequence shown here is derived from an EMBL/GenBank/DDBJ whole genome shotgun (WGS) entry which is preliminary data.</text>
</comment>
<dbReference type="Pfam" id="PF03885">
    <property type="entry name" value="DUF327"/>
    <property type="match status" value="1"/>
</dbReference>
<dbReference type="Proteomes" id="UP000448867">
    <property type="component" value="Unassembled WGS sequence"/>
</dbReference>
<keyword evidence="3" id="KW-1185">Reference proteome</keyword>
<evidence type="ECO:0000256" key="1">
    <source>
        <dbReference type="SAM" id="MobiDB-lite"/>
    </source>
</evidence>
<protein>
    <submittedName>
        <fullName evidence="2">DUF327 family protein</fullName>
    </submittedName>
</protein>
<evidence type="ECO:0000313" key="2">
    <source>
        <dbReference type="EMBL" id="MRX72934.1"/>
    </source>
</evidence>
<name>A0A7X2M0J7_9BACI</name>
<dbReference type="InterPro" id="IPR024042">
    <property type="entry name" value="TM1646-like_dom_sf"/>
</dbReference>
<gene>
    <name evidence="2" type="ORF">GJU40_12360</name>
</gene>
<dbReference type="SUPFAM" id="SSF158397">
    <property type="entry name" value="TM1646-like"/>
    <property type="match status" value="1"/>
</dbReference>
<evidence type="ECO:0000313" key="3">
    <source>
        <dbReference type="Proteomes" id="UP000448867"/>
    </source>
</evidence>
<dbReference type="OrthoDB" id="1680946at2"/>
<feature type="region of interest" description="Disordered" evidence="1">
    <location>
        <begin position="1"/>
        <end position="26"/>
    </location>
</feature>
<organism evidence="2 3">
    <name type="scientific">Metabacillus lacus</name>
    <dbReference type="NCBI Taxonomy" id="1983721"/>
    <lineage>
        <taxon>Bacteria</taxon>
        <taxon>Bacillati</taxon>
        <taxon>Bacillota</taxon>
        <taxon>Bacilli</taxon>
        <taxon>Bacillales</taxon>
        <taxon>Bacillaceae</taxon>
        <taxon>Metabacillus</taxon>
    </lineage>
</organism>
<dbReference type="Gene3D" id="1.20.120.490">
    <property type="entry name" value="Hypothetical protein TM1646-like domain"/>
    <property type="match status" value="1"/>
</dbReference>
<dbReference type="AlphaFoldDB" id="A0A7X2M0J7"/>
<sequence>MKINQDIRSSLEKRGQDSRVAGPGTKNFHSMIQKQETQLGLAQLTRLIADIETAGSRVAKSRNFQDLAKFKGLVKRFVHEAVEFGMDTKQTSSWDYNGHTRSLTIVQQIDRELISLTESILGKESDSVDILAKIGEIKGLLINLYT</sequence>
<proteinExistence type="predicted"/>